<dbReference type="Proteomes" id="UP000823775">
    <property type="component" value="Unassembled WGS sequence"/>
</dbReference>
<organism evidence="2 3">
    <name type="scientific">Datura stramonium</name>
    <name type="common">Jimsonweed</name>
    <name type="synonym">Common thornapple</name>
    <dbReference type="NCBI Taxonomy" id="4076"/>
    <lineage>
        <taxon>Eukaryota</taxon>
        <taxon>Viridiplantae</taxon>
        <taxon>Streptophyta</taxon>
        <taxon>Embryophyta</taxon>
        <taxon>Tracheophyta</taxon>
        <taxon>Spermatophyta</taxon>
        <taxon>Magnoliopsida</taxon>
        <taxon>eudicotyledons</taxon>
        <taxon>Gunneridae</taxon>
        <taxon>Pentapetalae</taxon>
        <taxon>asterids</taxon>
        <taxon>lamiids</taxon>
        <taxon>Solanales</taxon>
        <taxon>Solanaceae</taxon>
        <taxon>Solanoideae</taxon>
        <taxon>Datureae</taxon>
        <taxon>Datura</taxon>
    </lineage>
</organism>
<reference evidence="2 3" key="1">
    <citation type="journal article" date="2021" name="BMC Genomics">
        <title>Datura genome reveals duplications of psychoactive alkaloid biosynthetic genes and high mutation rate following tissue culture.</title>
        <authorList>
            <person name="Rajewski A."/>
            <person name="Carter-House D."/>
            <person name="Stajich J."/>
            <person name="Litt A."/>
        </authorList>
    </citation>
    <scope>NUCLEOTIDE SEQUENCE [LARGE SCALE GENOMIC DNA]</scope>
    <source>
        <strain evidence="2">AR-01</strain>
    </source>
</reference>
<dbReference type="InterPro" id="IPR016181">
    <property type="entry name" value="Acyl_CoA_acyltransferase"/>
</dbReference>
<keyword evidence="3" id="KW-1185">Reference proteome</keyword>
<dbReference type="Pfam" id="PF13302">
    <property type="entry name" value="Acetyltransf_3"/>
    <property type="match status" value="1"/>
</dbReference>
<dbReference type="PANTHER" id="PTHR46067:SF27">
    <property type="entry name" value="ACYL-COA N-ACYLTRANSFERASES (NAT) SUPERFAMILY PROTEIN"/>
    <property type="match status" value="1"/>
</dbReference>
<accession>A0ABS8SV98</accession>
<comment type="caution">
    <text evidence="2">The sequence shown here is derived from an EMBL/GenBank/DDBJ whole genome shotgun (WGS) entry which is preliminary data.</text>
</comment>
<evidence type="ECO:0000259" key="1">
    <source>
        <dbReference type="PROSITE" id="PS51186"/>
    </source>
</evidence>
<dbReference type="PROSITE" id="PS51186">
    <property type="entry name" value="GNAT"/>
    <property type="match status" value="1"/>
</dbReference>
<proteinExistence type="predicted"/>
<evidence type="ECO:0000313" key="3">
    <source>
        <dbReference type="Proteomes" id="UP000823775"/>
    </source>
</evidence>
<evidence type="ECO:0000313" key="2">
    <source>
        <dbReference type="EMBL" id="MCD7462965.1"/>
    </source>
</evidence>
<sequence>MLFPIHGSEQFALTIRAIGSISVTPNSGFGCCRAELGFVLAYNYWGKGIVTRAVKMVVSAVFSEWPDLERLEAFVDVDNKGSQRVLEKAGFLREGILRKYMVFKGKSRDLVIFSFLRTDSLRS</sequence>
<protein>
    <recommendedName>
        <fullName evidence="1">N-acetyltransferase domain-containing protein</fullName>
    </recommendedName>
</protein>
<dbReference type="EMBL" id="JACEIK010000848">
    <property type="protein sequence ID" value="MCD7462965.1"/>
    <property type="molecule type" value="Genomic_DNA"/>
</dbReference>
<gene>
    <name evidence="2" type="ORF">HAX54_049689</name>
</gene>
<dbReference type="InterPro" id="IPR000182">
    <property type="entry name" value="GNAT_dom"/>
</dbReference>
<dbReference type="SUPFAM" id="SSF55729">
    <property type="entry name" value="Acyl-CoA N-acyltransferases (Nat)"/>
    <property type="match status" value="1"/>
</dbReference>
<dbReference type="Gene3D" id="3.40.630.30">
    <property type="match status" value="1"/>
</dbReference>
<dbReference type="PANTHER" id="PTHR46067">
    <property type="entry name" value="ACYL-COA N-ACYLTRANSFERASES (NAT) SUPERFAMILY PROTEIN"/>
    <property type="match status" value="1"/>
</dbReference>
<name>A0ABS8SV98_DATST</name>
<feature type="domain" description="N-acetyltransferase" evidence="1">
    <location>
        <begin position="1"/>
        <end position="109"/>
    </location>
</feature>